<dbReference type="STRING" id="326424.FRAAL4000"/>
<dbReference type="Gene3D" id="2.30.110.10">
    <property type="entry name" value="Electron Transport, Fmn-binding Protein, Chain A"/>
    <property type="match status" value="1"/>
</dbReference>
<dbReference type="KEGG" id="fal:FRAAL4000"/>
<protein>
    <recommendedName>
        <fullName evidence="3">Pyridoxamine 5'-phosphate oxidase putative domain-containing protein</fullName>
    </recommendedName>
</protein>
<dbReference type="SUPFAM" id="SSF50475">
    <property type="entry name" value="FMN-binding split barrel"/>
    <property type="match status" value="1"/>
</dbReference>
<dbReference type="InterPro" id="IPR012349">
    <property type="entry name" value="Split_barrel_FMN-bd"/>
</dbReference>
<keyword evidence="2" id="KW-1185">Reference proteome</keyword>
<proteinExistence type="predicted"/>
<gene>
    <name evidence="1" type="ordered locus">FRAAL4000</name>
</gene>
<evidence type="ECO:0000313" key="2">
    <source>
        <dbReference type="Proteomes" id="UP000000657"/>
    </source>
</evidence>
<evidence type="ECO:0000313" key="1">
    <source>
        <dbReference type="EMBL" id="CAJ62642.1"/>
    </source>
</evidence>
<evidence type="ECO:0008006" key="3">
    <source>
        <dbReference type="Google" id="ProtNLM"/>
    </source>
</evidence>
<sequence>MQRREQTMSAERRRRIAMDAEQLSAFLDGSAEMVVAYVNADGWPVGALAGAERHGEEITVAFVDPSGAAAEVGVGDAVCCVAEEGASYDEIRGAIVRGEVTTVATAAGRHRWTVRERNISSFDFAALADPGPGGAG</sequence>
<dbReference type="Proteomes" id="UP000000657">
    <property type="component" value="Chromosome"/>
</dbReference>
<name>Q0RIM6_FRAAA</name>
<dbReference type="HOGENOM" id="CLU_1872394_0_0_11"/>
<reference evidence="1 2" key="1">
    <citation type="journal article" date="2007" name="Genome Res.">
        <title>Genome characteristics of facultatively symbiotic Frankia sp. strains reflect host range and host plant biogeography.</title>
        <authorList>
            <person name="Normand P."/>
            <person name="Lapierre P."/>
            <person name="Tisa L.S."/>
            <person name="Gogarten J.P."/>
            <person name="Alloisio N."/>
            <person name="Bagnarol E."/>
            <person name="Bassi C.A."/>
            <person name="Berry A.M."/>
            <person name="Bickhart D.M."/>
            <person name="Choisne N."/>
            <person name="Couloux A."/>
            <person name="Cournoyer B."/>
            <person name="Cruveiller S."/>
            <person name="Daubin V."/>
            <person name="Demange N."/>
            <person name="Francino M.P."/>
            <person name="Goltsman E."/>
            <person name="Huang Y."/>
            <person name="Kopp O.R."/>
            <person name="Labarre L."/>
            <person name="Lapidus A."/>
            <person name="Lavire C."/>
            <person name="Marechal J."/>
            <person name="Martinez M."/>
            <person name="Mastronunzio J.E."/>
            <person name="Mullin B.C."/>
            <person name="Niemann J."/>
            <person name="Pujic P."/>
            <person name="Rawnsley T."/>
            <person name="Rouy Z."/>
            <person name="Schenowitz C."/>
            <person name="Sellstedt A."/>
            <person name="Tavares F."/>
            <person name="Tomkins J.P."/>
            <person name="Vallenet D."/>
            <person name="Valverde C."/>
            <person name="Wall L.G."/>
            <person name="Wang Y."/>
            <person name="Medigue C."/>
            <person name="Benson D.R."/>
        </authorList>
    </citation>
    <scope>NUCLEOTIDE SEQUENCE [LARGE SCALE GENOMIC DNA]</scope>
    <source>
        <strain evidence="2">DSM 45986 / CECT 9034 / ACN14a</strain>
    </source>
</reference>
<accession>Q0RIM6</accession>
<organism evidence="1 2">
    <name type="scientific">Frankia alni (strain DSM 45986 / CECT 9034 / ACN14a)</name>
    <dbReference type="NCBI Taxonomy" id="326424"/>
    <lineage>
        <taxon>Bacteria</taxon>
        <taxon>Bacillati</taxon>
        <taxon>Actinomycetota</taxon>
        <taxon>Actinomycetes</taxon>
        <taxon>Frankiales</taxon>
        <taxon>Frankiaceae</taxon>
        <taxon>Frankia</taxon>
    </lineage>
</organism>
<dbReference type="EMBL" id="CT573213">
    <property type="protein sequence ID" value="CAJ62642.1"/>
    <property type="molecule type" value="Genomic_DNA"/>
</dbReference>
<dbReference type="AlphaFoldDB" id="Q0RIM6"/>